<sequence length="40" mass="4587">MNYTRLSRDNPYYGTGESCLMLTENITGYLDINQTLPQSL</sequence>
<proteinExistence type="predicted"/>
<organism evidence="1">
    <name type="scientific">Arundo donax</name>
    <name type="common">Giant reed</name>
    <name type="synonym">Donax arundinaceus</name>
    <dbReference type="NCBI Taxonomy" id="35708"/>
    <lineage>
        <taxon>Eukaryota</taxon>
        <taxon>Viridiplantae</taxon>
        <taxon>Streptophyta</taxon>
        <taxon>Embryophyta</taxon>
        <taxon>Tracheophyta</taxon>
        <taxon>Spermatophyta</taxon>
        <taxon>Magnoliopsida</taxon>
        <taxon>Liliopsida</taxon>
        <taxon>Poales</taxon>
        <taxon>Poaceae</taxon>
        <taxon>PACMAD clade</taxon>
        <taxon>Arundinoideae</taxon>
        <taxon>Arundineae</taxon>
        <taxon>Arundo</taxon>
    </lineage>
</organism>
<accession>A0A0A9GXP9</accession>
<protein>
    <submittedName>
        <fullName evidence="1">Uncharacterized protein</fullName>
    </submittedName>
</protein>
<dbReference type="AlphaFoldDB" id="A0A0A9GXP9"/>
<evidence type="ECO:0000313" key="1">
    <source>
        <dbReference type="EMBL" id="JAE28319.1"/>
    </source>
</evidence>
<name>A0A0A9GXP9_ARUDO</name>
<dbReference type="EMBL" id="GBRH01169577">
    <property type="protein sequence ID" value="JAE28319.1"/>
    <property type="molecule type" value="Transcribed_RNA"/>
</dbReference>
<reference evidence="1" key="1">
    <citation type="submission" date="2014-09" db="EMBL/GenBank/DDBJ databases">
        <authorList>
            <person name="Magalhaes I.L.F."/>
            <person name="Oliveira U."/>
            <person name="Santos F.R."/>
            <person name="Vidigal T.H.D.A."/>
            <person name="Brescovit A.D."/>
            <person name="Santos A.J."/>
        </authorList>
    </citation>
    <scope>NUCLEOTIDE SEQUENCE</scope>
    <source>
        <tissue evidence="1">Shoot tissue taken approximately 20 cm above the soil surface</tissue>
    </source>
</reference>
<reference evidence="1" key="2">
    <citation type="journal article" date="2015" name="Data Brief">
        <title>Shoot transcriptome of the giant reed, Arundo donax.</title>
        <authorList>
            <person name="Barrero R.A."/>
            <person name="Guerrero F.D."/>
            <person name="Moolhuijzen P."/>
            <person name="Goolsby J.A."/>
            <person name="Tidwell J."/>
            <person name="Bellgard S.E."/>
            <person name="Bellgard M.I."/>
        </authorList>
    </citation>
    <scope>NUCLEOTIDE SEQUENCE</scope>
    <source>
        <tissue evidence="1">Shoot tissue taken approximately 20 cm above the soil surface</tissue>
    </source>
</reference>